<gene>
    <name evidence="2" type="ORF">Amon01_000223600</name>
</gene>
<evidence type="ECO:0000313" key="2">
    <source>
        <dbReference type="EMBL" id="GMG21765.1"/>
    </source>
</evidence>
<dbReference type="AlphaFoldDB" id="A0A9W7DI90"/>
<keyword evidence="3" id="KW-1185">Reference proteome</keyword>
<sequence length="106" mass="11860">MRFLNTVSILQLLVAFNPSSVLCFDISNLNINGVPDGSTKKSIQNNIEHVSAMHPAMPIFNLQGQDSGLRTQDSGRMFNPYFFEQFLLTVLLTNKRSPHIPILKGL</sequence>
<evidence type="ECO:0000313" key="3">
    <source>
        <dbReference type="Proteomes" id="UP001165063"/>
    </source>
</evidence>
<feature type="chain" id="PRO_5040956717" evidence="1">
    <location>
        <begin position="24"/>
        <end position="106"/>
    </location>
</feature>
<protein>
    <submittedName>
        <fullName evidence="2">Unnamed protein product</fullName>
    </submittedName>
</protein>
<organism evidence="2 3">
    <name type="scientific">Ambrosiozyma monospora</name>
    <name type="common">Yeast</name>
    <name type="synonym">Endomycopsis monosporus</name>
    <dbReference type="NCBI Taxonomy" id="43982"/>
    <lineage>
        <taxon>Eukaryota</taxon>
        <taxon>Fungi</taxon>
        <taxon>Dikarya</taxon>
        <taxon>Ascomycota</taxon>
        <taxon>Saccharomycotina</taxon>
        <taxon>Pichiomycetes</taxon>
        <taxon>Pichiales</taxon>
        <taxon>Pichiaceae</taxon>
        <taxon>Ambrosiozyma</taxon>
    </lineage>
</organism>
<proteinExistence type="predicted"/>
<dbReference type="Proteomes" id="UP001165063">
    <property type="component" value="Unassembled WGS sequence"/>
</dbReference>
<name>A0A9W7DI90_AMBMO</name>
<dbReference type="EMBL" id="BSXU01000787">
    <property type="protein sequence ID" value="GMG21765.1"/>
    <property type="molecule type" value="Genomic_DNA"/>
</dbReference>
<keyword evidence="1" id="KW-0732">Signal</keyword>
<reference evidence="2" key="1">
    <citation type="submission" date="2023-04" db="EMBL/GenBank/DDBJ databases">
        <title>Ambrosiozyma monospora NBRC 1965.</title>
        <authorList>
            <person name="Ichikawa N."/>
            <person name="Sato H."/>
            <person name="Tonouchi N."/>
        </authorList>
    </citation>
    <scope>NUCLEOTIDE SEQUENCE</scope>
    <source>
        <strain evidence="2">NBRC 1965</strain>
    </source>
</reference>
<comment type="caution">
    <text evidence="2">The sequence shown here is derived from an EMBL/GenBank/DDBJ whole genome shotgun (WGS) entry which is preliminary data.</text>
</comment>
<feature type="signal peptide" evidence="1">
    <location>
        <begin position="1"/>
        <end position="23"/>
    </location>
</feature>
<accession>A0A9W7DI90</accession>
<evidence type="ECO:0000256" key="1">
    <source>
        <dbReference type="SAM" id="SignalP"/>
    </source>
</evidence>